<feature type="signal peptide" evidence="2">
    <location>
        <begin position="1"/>
        <end position="21"/>
    </location>
</feature>
<proteinExistence type="predicted"/>
<dbReference type="CDD" id="cd13653">
    <property type="entry name" value="PBP2_phosphate_like_1"/>
    <property type="match status" value="1"/>
</dbReference>
<evidence type="ECO:0000313" key="4">
    <source>
        <dbReference type="EMBL" id="GAA0705793.1"/>
    </source>
</evidence>
<protein>
    <submittedName>
        <fullName evidence="4">Phosphate ABC transporter substrate-binding protein</fullName>
    </submittedName>
</protein>
<sequence>MRRAFAALLVIAGLHTGMAGADDRLSGSLTSVGSDTASALVTRWADTFHARHPKARFQIQTPGSASAPNALIEGAADLGSMSRPMSTAEETRFHARYGYAPTRLVVAHDAIAVFVHPDNPLQRITLAELDAIYSDTRRCGAPRAIRRWRDLEPDADATLGAAEPLATGRNNSSGTWEMFRESALCGGDFRAEVIAWPGNGAVVATVATNREAIGYAGLGYVNGLVKPLAIGPADAGVVPDPASVTQGRYPLSRVLYIYVNRPPGRALAELPQAFLAYVLSDEGQALVRQEGFLPLEPDERVAQRALLE</sequence>
<name>A0ABN1IC56_9GAMM</name>
<dbReference type="EMBL" id="BAAAEU010000001">
    <property type="protein sequence ID" value="GAA0705793.1"/>
    <property type="molecule type" value="Genomic_DNA"/>
</dbReference>
<evidence type="ECO:0000256" key="2">
    <source>
        <dbReference type="SAM" id="SignalP"/>
    </source>
</evidence>
<comment type="caution">
    <text evidence="4">The sequence shown here is derived from an EMBL/GenBank/DDBJ whole genome shotgun (WGS) entry which is preliminary data.</text>
</comment>
<dbReference type="RefSeq" id="WP_343786510.1">
    <property type="nucleotide sequence ID" value="NZ_BAAAEU010000001.1"/>
</dbReference>
<dbReference type="PANTHER" id="PTHR30570">
    <property type="entry name" value="PERIPLASMIC PHOSPHATE BINDING COMPONENT OF PHOSPHATE ABC TRANSPORTER"/>
    <property type="match status" value="1"/>
</dbReference>
<evidence type="ECO:0000259" key="3">
    <source>
        <dbReference type="Pfam" id="PF12849"/>
    </source>
</evidence>
<dbReference type="PANTHER" id="PTHR30570:SF6">
    <property type="entry name" value="PHOSPHATE-BINDING PROTEIN PSTS"/>
    <property type="match status" value="1"/>
</dbReference>
<reference evidence="4 5" key="1">
    <citation type="journal article" date="2019" name="Int. J. Syst. Evol. Microbiol.">
        <title>The Global Catalogue of Microorganisms (GCM) 10K type strain sequencing project: providing services to taxonomists for standard genome sequencing and annotation.</title>
        <authorList>
            <consortium name="The Broad Institute Genomics Platform"/>
            <consortium name="The Broad Institute Genome Sequencing Center for Infectious Disease"/>
            <person name="Wu L."/>
            <person name="Ma J."/>
        </authorList>
    </citation>
    <scope>NUCLEOTIDE SEQUENCE [LARGE SCALE GENOMIC DNA]</scope>
    <source>
        <strain evidence="4 5">JCM 15421</strain>
    </source>
</reference>
<dbReference type="InterPro" id="IPR024370">
    <property type="entry name" value="PBP_domain"/>
</dbReference>
<dbReference type="InterPro" id="IPR050811">
    <property type="entry name" value="Phosphate_ABC_transporter"/>
</dbReference>
<accession>A0ABN1IC56</accession>
<keyword evidence="1 2" id="KW-0732">Signal</keyword>
<dbReference type="Proteomes" id="UP001501523">
    <property type="component" value="Unassembled WGS sequence"/>
</dbReference>
<evidence type="ECO:0000256" key="1">
    <source>
        <dbReference type="ARBA" id="ARBA00022729"/>
    </source>
</evidence>
<evidence type="ECO:0000313" key="5">
    <source>
        <dbReference type="Proteomes" id="UP001501523"/>
    </source>
</evidence>
<keyword evidence="5" id="KW-1185">Reference proteome</keyword>
<dbReference type="Gene3D" id="3.40.190.10">
    <property type="entry name" value="Periplasmic binding protein-like II"/>
    <property type="match status" value="2"/>
</dbReference>
<organism evidence="4 5">
    <name type="scientific">Dokdonella soli</name>
    <dbReference type="NCBI Taxonomy" id="529810"/>
    <lineage>
        <taxon>Bacteria</taxon>
        <taxon>Pseudomonadati</taxon>
        <taxon>Pseudomonadota</taxon>
        <taxon>Gammaproteobacteria</taxon>
        <taxon>Lysobacterales</taxon>
        <taxon>Rhodanobacteraceae</taxon>
        <taxon>Dokdonella</taxon>
    </lineage>
</organism>
<dbReference type="Pfam" id="PF12849">
    <property type="entry name" value="PBP_like_2"/>
    <property type="match status" value="1"/>
</dbReference>
<feature type="chain" id="PRO_5045705746" evidence="2">
    <location>
        <begin position="22"/>
        <end position="308"/>
    </location>
</feature>
<dbReference type="SUPFAM" id="SSF53850">
    <property type="entry name" value="Periplasmic binding protein-like II"/>
    <property type="match status" value="1"/>
</dbReference>
<feature type="domain" description="PBP" evidence="3">
    <location>
        <begin position="24"/>
        <end position="282"/>
    </location>
</feature>
<gene>
    <name evidence="4" type="ORF">GCM10009105_03500</name>
</gene>